<keyword evidence="1" id="KW-0472">Membrane</keyword>
<evidence type="ECO:0000256" key="1">
    <source>
        <dbReference type="SAM" id="Phobius"/>
    </source>
</evidence>
<keyword evidence="2" id="KW-0830">Ubiquinone</keyword>
<dbReference type="Pfam" id="PF00499">
    <property type="entry name" value="Oxidored_q3"/>
    <property type="match status" value="1"/>
</dbReference>
<dbReference type="GO" id="GO:0008137">
    <property type="term" value="F:NADH dehydrogenase (ubiquinone) activity"/>
    <property type="evidence" value="ECO:0007669"/>
    <property type="project" value="InterPro"/>
</dbReference>
<keyword evidence="1" id="KW-0812">Transmembrane</keyword>
<protein>
    <submittedName>
        <fullName evidence="2">NADH-ubiquinone/plastoquinone oxidoreductase chain 6</fullName>
    </submittedName>
</protein>
<dbReference type="PANTHER" id="PTHR33269">
    <property type="entry name" value="NADH-UBIQUINONE OXIDOREDUCTASE CHAIN 6"/>
    <property type="match status" value="1"/>
</dbReference>
<feature type="transmembrane region" description="Helical" evidence="1">
    <location>
        <begin position="20"/>
        <end position="41"/>
    </location>
</feature>
<organism evidence="2 3">
    <name type="scientific">Methanohalobium evestigatum (strain ATCC BAA-1072 / DSM 3721 / NBRC 107634 / OCM 161 / Z-7303)</name>
    <dbReference type="NCBI Taxonomy" id="644295"/>
    <lineage>
        <taxon>Archaea</taxon>
        <taxon>Methanobacteriati</taxon>
        <taxon>Methanobacteriota</taxon>
        <taxon>Stenosarchaea group</taxon>
        <taxon>Methanomicrobia</taxon>
        <taxon>Methanosarcinales</taxon>
        <taxon>Methanosarcinaceae</taxon>
        <taxon>Methanohalobium</taxon>
    </lineage>
</organism>
<keyword evidence="1" id="KW-1133">Transmembrane helix</keyword>
<name>D7E6I3_METEZ</name>
<evidence type="ECO:0000313" key="2">
    <source>
        <dbReference type="EMBL" id="ADI73205.1"/>
    </source>
</evidence>
<dbReference type="HOGENOM" id="CLU_170071_2_0_2"/>
<accession>D7E6I3</accession>
<dbReference type="EMBL" id="CP002069">
    <property type="protein sequence ID" value="ADI73205.1"/>
    <property type="molecule type" value="Genomic_DNA"/>
</dbReference>
<dbReference type="AlphaFoldDB" id="D7E6I3"/>
<dbReference type="STRING" id="644295.Metev_0277"/>
<dbReference type="KEGG" id="mev:Metev_0277"/>
<dbReference type="PANTHER" id="PTHR33269:SF17">
    <property type="entry name" value="NADH-UBIQUINONE OXIDOREDUCTASE CHAIN 6"/>
    <property type="match status" value="1"/>
</dbReference>
<dbReference type="Gene3D" id="1.20.120.1200">
    <property type="entry name" value="NADH-ubiquinone/plastoquinone oxidoreductase chain 6, subunit NuoJ"/>
    <property type="match status" value="1"/>
</dbReference>
<sequence length="105" mass="11346" precursor="true">MVAILDYLTSFTFDDLTTIARFGAFALLSLIIILFSLLTIVSRDVVRAAISLIVSLFSVAGLYILLNAQFLGVVQVLVYVGAVGVLILFGVMLTKTESGRGPYVR</sequence>
<proteinExistence type="predicted"/>
<keyword evidence="3" id="KW-1185">Reference proteome</keyword>
<dbReference type="InterPro" id="IPR042106">
    <property type="entry name" value="Nuo/plastoQ_OxRdtase_6_NuoJ"/>
</dbReference>
<dbReference type="OrthoDB" id="147035at2157"/>
<dbReference type="InterPro" id="IPR001457">
    <property type="entry name" value="NADH_UbQ/plastoQ_OxRdtase_su6"/>
</dbReference>
<feature type="transmembrane region" description="Helical" evidence="1">
    <location>
        <begin position="48"/>
        <end position="66"/>
    </location>
</feature>
<gene>
    <name evidence="2" type="ordered locus">Metev_0277</name>
</gene>
<reference evidence="2 3" key="1">
    <citation type="submission" date="2010-06" db="EMBL/GenBank/DDBJ databases">
        <title>Complete sequence chromosome of Methanohalobium evestigatum Z-7303.</title>
        <authorList>
            <consortium name="US DOE Joint Genome Institute"/>
            <person name="Lucas S."/>
            <person name="Copeland A."/>
            <person name="Lapidus A."/>
            <person name="Cheng J.-F."/>
            <person name="Bruce D."/>
            <person name="Goodwin L."/>
            <person name="Pitluck S."/>
            <person name="Saunders E."/>
            <person name="Detter J.C."/>
            <person name="Han C."/>
            <person name="Tapia R."/>
            <person name="Land M."/>
            <person name="Hauser L."/>
            <person name="Kyrpides N."/>
            <person name="Mikhailova N."/>
            <person name="Sieprawska-Lupa M."/>
            <person name="Whitman W.B."/>
            <person name="Anderson I."/>
            <person name="Woyke T."/>
        </authorList>
    </citation>
    <scope>NUCLEOTIDE SEQUENCE [LARGE SCALE GENOMIC DNA]</scope>
    <source>
        <strain evidence="3">ATCC BAA-1072 / DSM 3721 / NBRC 107634 / OCM 161 / Z-7303</strain>
    </source>
</reference>
<dbReference type="RefSeq" id="WP_013193773.1">
    <property type="nucleotide sequence ID" value="NC_014253.1"/>
</dbReference>
<dbReference type="GeneID" id="77174676"/>
<dbReference type="Proteomes" id="UP000000391">
    <property type="component" value="Chromosome"/>
</dbReference>
<dbReference type="NCBIfam" id="NF005025">
    <property type="entry name" value="PRK06433.1-5"/>
    <property type="match status" value="1"/>
</dbReference>
<evidence type="ECO:0000313" key="3">
    <source>
        <dbReference type="Proteomes" id="UP000000391"/>
    </source>
</evidence>
<feature type="transmembrane region" description="Helical" evidence="1">
    <location>
        <begin position="72"/>
        <end position="93"/>
    </location>
</feature>